<dbReference type="InterPro" id="IPR003439">
    <property type="entry name" value="ABC_transporter-like_ATP-bd"/>
</dbReference>
<dbReference type="Gene3D" id="3.40.50.300">
    <property type="entry name" value="P-loop containing nucleotide triphosphate hydrolases"/>
    <property type="match status" value="1"/>
</dbReference>
<keyword evidence="3" id="KW-0547">Nucleotide-binding</keyword>
<dbReference type="AlphaFoldDB" id="A0A0A0II72"/>
<comment type="similarity">
    <text evidence="1">Belongs to the ABC transporter superfamily.</text>
</comment>
<dbReference type="GO" id="GO:0005524">
    <property type="term" value="F:ATP binding"/>
    <property type="evidence" value="ECO:0007669"/>
    <property type="project" value="UniProtKB-KW"/>
</dbReference>
<evidence type="ECO:0000256" key="1">
    <source>
        <dbReference type="ARBA" id="ARBA00005417"/>
    </source>
</evidence>
<accession>A0A0A0II72</accession>
<name>A0A0A0II72_CLOBO</name>
<dbReference type="SMART" id="SM00382">
    <property type="entry name" value="AAA"/>
    <property type="match status" value="1"/>
</dbReference>
<dbReference type="RefSeq" id="WP_039258733.1">
    <property type="nucleotide sequence ID" value="NZ_JDRY01000017.1"/>
</dbReference>
<evidence type="ECO:0000256" key="4">
    <source>
        <dbReference type="ARBA" id="ARBA00022840"/>
    </source>
</evidence>
<dbReference type="PANTHER" id="PTHR43335:SF4">
    <property type="entry name" value="ABC TRANSPORTER, ATP-BINDING PROTEIN"/>
    <property type="match status" value="1"/>
</dbReference>
<dbReference type="InterPro" id="IPR027417">
    <property type="entry name" value="P-loop_NTPase"/>
</dbReference>
<dbReference type="EMBL" id="JDRY01000017">
    <property type="protein sequence ID" value="KGN00668.1"/>
    <property type="molecule type" value="Genomic_DNA"/>
</dbReference>
<feature type="domain" description="ABC transporter" evidence="5">
    <location>
        <begin position="5"/>
        <end position="233"/>
    </location>
</feature>
<keyword evidence="4 6" id="KW-0067">ATP-binding</keyword>
<proteinExistence type="inferred from homology"/>
<evidence type="ECO:0000313" key="7">
    <source>
        <dbReference type="Proteomes" id="UP000030014"/>
    </source>
</evidence>
<dbReference type="PROSITE" id="PS50893">
    <property type="entry name" value="ABC_TRANSPORTER_2"/>
    <property type="match status" value="1"/>
</dbReference>
<evidence type="ECO:0000256" key="2">
    <source>
        <dbReference type="ARBA" id="ARBA00022448"/>
    </source>
</evidence>
<dbReference type="Proteomes" id="UP000030014">
    <property type="component" value="Unassembled WGS sequence"/>
</dbReference>
<dbReference type="Pfam" id="PF00005">
    <property type="entry name" value="ABC_tran"/>
    <property type="match status" value="1"/>
</dbReference>
<evidence type="ECO:0000313" key="6">
    <source>
        <dbReference type="EMBL" id="KGN00668.1"/>
    </source>
</evidence>
<comment type="caution">
    <text evidence="6">The sequence shown here is derived from an EMBL/GenBank/DDBJ whole genome shotgun (WGS) entry which is preliminary data.</text>
</comment>
<sequence length="301" mass="34079">MSEVLKVDNVSKAYGKQKVLNDINIFIEEGEIIGLVGPNGAGKTTLMKIITGLIPKYKGNVFIKGNNIKAKKTHKTKQIGCVIETPGFYPDLTGYENLLFFAEVSGLKDKKEIDEIIERLGIKDYVHKKVKKYSLGMKQRLGVAQAVLAYPPILMLDEPTNGLDPSIVPELRKFIKYMAKEKNTSVLISSHILSEIELMCDKVVFIQKGNILKIENLNKKDDDFIIVAFKSSKVEELKRFFNNKRMDYKVISEDTLQIRIKTNTQLEDLTLEIGGNKIPLKGIYEVKESLEDKYLKTMGDN</sequence>
<organism evidence="6 7">
    <name type="scientific">Clostridium botulinum C/D str. DC5</name>
    <dbReference type="NCBI Taxonomy" id="1443128"/>
    <lineage>
        <taxon>Bacteria</taxon>
        <taxon>Bacillati</taxon>
        <taxon>Bacillota</taxon>
        <taxon>Clostridia</taxon>
        <taxon>Eubacteriales</taxon>
        <taxon>Clostridiaceae</taxon>
        <taxon>Clostridium</taxon>
    </lineage>
</organism>
<protein>
    <submittedName>
        <fullName evidence="6">Bacitracin ABC transporter ATP-binding protein</fullName>
    </submittedName>
</protein>
<dbReference type="PANTHER" id="PTHR43335">
    <property type="entry name" value="ABC TRANSPORTER, ATP-BINDING PROTEIN"/>
    <property type="match status" value="1"/>
</dbReference>
<dbReference type="SUPFAM" id="SSF52540">
    <property type="entry name" value="P-loop containing nucleoside triphosphate hydrolases"/>
    <property type="match status" value="1"/>
</dbReference>
<evidence type="ECO:0000256" key="3">
    <source>
        <dbReference type="ARBA" id="ARBA00022741"/>
    </source>
</evidence>
<dbReference type="InterPro" id="IPR017871">
    <property type="entry name" value="ABC_transporter-like_CS"/>
</dbReference>
<dbReference type="GO" id="GO:0016887">
    <property type="term" value="F:ATP hydrolysis activity"/>
    <property type="evidence" value="ECO:0007669"/>
    <property type="project" value="InterPro"/>
</dbReference>
<reference evidence="6 7" key="1">
    <citation type="submission" date="2014-01" db="EMBL/GenBank/DDBJ databases">
        <title>Plasmidome dynamics in the species complex Clostridium novyi sensu lato converts strains of independent lineages into distinctly different pathogens.</title>
        <authorList>
            <person name="Skarin H."/>
            <person name="Segerman B."/>
        </authorList>
    </citation>
    <scope>NUCLEOTIDE SEQUENCE [LARGE SCALE GENOMIC DNA]</scope>
    <source>
        <strain evidence="6 7">DC5</strain>
    </source>
</reference>
<keyword evidence="2" id="KW-0813">Transport</keyword>
<dbReference type="PROSITE" id="PS00211">
    <property type="entry name" value="ABC_TRANSPORTER_1"/>
    <property type="match status" value="1"/>
</dbReference>
<gene>
    <name evidence="6" type="ORF">Z955_02720</name>
</gene>
<evidence type="ECO:0000259" key="5">
    <source>
        <dbReference type="PROSITE" id="PS50893"/>
    </source>
</evidence>
<dbReference type="InterPro" id="IPR003593">
    <property type="entry name" value="AAA+_ATPase"/>
</dbReference>